<organism evidence="2 3">
    <name type="scientific">Priestia megaterium</name>
    <name type="common">Bacillus megaterium</name>
    <dbReference type="NCBI Taxonomy" id="1404"/>
    <lineage>
        <taxon>Bacteria</taxon>
        <taxon>Bacillati</taxon>
        <taxon>Bacillota</taxon>
        <taxon>Bacilli</taxon>
        <taxon>Bacillales</taxon>
        <taxon>Bacillaceae</taxon>
        <taxon>Priestia</taxon>
    </lineage>
</organism>
<accession>A0AAE5P5W0</accession>
<evidence type="ECO:0000313" key="3">
    <source>
        <dbReference type="Proteomes" id="UP000220341"/>
    </source>
</evidence>
<feature type="transmembrane region" description="Helical" evidence="1">
    <location>
        <begin position="6"/>
        <end position="22"/>
    </location>
</feature>
<evidence type="ECO:0000313" key="2">
    <source>
        <dbReference type="EMBL" id="PES34236.1"/>
    </source>
</evidence>
<feature type="transmembrane region" description="Helical" evidence="1">
    <location>
        <begin position="57"/>
        <end position="76"/>
    </location>
</feature>
<reference evidence="2 3" key="1">
    <citation type="submission" date="2017-09" db="EMBL/GenBank/DDBJ databases">
        <title>Large-scale bioinformatics analysis of Bacillus genomes uncovers conserved roles of natural products in bacterial physiology.</title>
        <authorList>
            <consortium name="Agbiome Team Llc"/>
            <person name="Bleich R.M."/>
            <person name="Kirk G.J."/>
            <person name="Santa Maria K.C."/>
            <person name="Allen S.E."/>
            <person name="Farag S."/>
            <person name="Shank E.A."/>
            <person name="Bowers A."/>
        </authorList>
    </citation>
    <scope>NUCLEOTIDE SEQUENCE [LARGE SCALE GENOMIC DNA]</scope>
    <source>
        <strain evidence="2 3">AFS003013</strain>
    </source>
</reference>
<comment type="caution">
    <text evidence="2">The sequence shown here is derived from an EMBL/GenBank/DDBJ whole genome shotgun (WGS) entry which is preliminary data.</text>
</comment>
<gene>
    <name evidence="2" type="ORF">CN497_20595</name>
</gene>
<protein>
    <submittedName>
        <fullName evidence="2">Uncharacterized protein</fullName>
    </submittedName>
</protein>
<keyword evidence="1" id="KW-0812">Transmembrane</keyword>
<evidence type="ECO:0000256" key="1">
    <source>
        <dbReference type="SAM" id="Phobius"/>
    </source>
</evidence>
<name>A0AAE5P5W0_PRIMG</name>
<proteinExistence type="predicted"/>
<keyword evidence="1" id="KW-1133">Transmembrane helix</keyword>
<dbReference type="Proteomes" id="UP000220341">
    <property type="component" value="Unassembled WGS sequence"/>
</dbReference>
<sequence>MGTLIGILAIIWGIFILYSSLFKMKKRDYKNQSPIGVSGYFEFEFLFRLLSKSPWRLIKGLTILIGLSFVTVGTIIM</sequence>
<keyword evidence="1" id="KW-0472">Membrane</keyword>
<dbReference type="AlphaFoldDB" id="A0AAE5P5W0"/>
<dbReference type="EMBL" id="NTYW01000031">
    <property type="protein sequence ID" value="PES34236.1"/>
    <property type="molecule type" value="Genomic_DNA"/>
</dbReference>